<evidence type="ECO:0000256" key="1">
    <source>
        <dbReference type="SAM" id="SignalP"/>
    </source>
</evidence>
<sequence>MKKSLLLYFLLLSFPFFCQIKLSDVPLELKKKMDFHQMITTVNPTTNEIYTFAADKEKLFGAKFNSIVFFRDSLTVKRPFNFRYLVGTSFLDNNNPVAYFATEDLSRVIAVEYDFTSRTTPIKDLGLNLKEESILTEFSEKGNFYFITKGKNENALQLIKLEGNTLQKTQLDFKSFSFEINSVTKPSIGNIIDEFGLTKIEKKGFNSFLDGSQRVKYYVDNNKLIITFNHATAKTSVFEIDLDTFSIRETVINNSSLVNVKQSNSLFFENNLVTISSNSSAVELQFIKYEDKSIVKSYIIDSAKSSPFTTPFYSVSGNNSPRNIKTAKKFINTILDSDLGISIYNFDGKYVASFGGLQYRGSTNDLFFELGAIGNLYGDSSGNYTIQNNLVDIVLDSNFKQIEQINQPLFIDKIAQFTFENKNMKLENYFAFKNFYILSYYDTFSKQIVLRKFIDGFDY</sequence>
<protein>
    <submittedName>
        <fullName evidence="2">Uncharacterized protein</fullName>
    </submittedName>
</protein>
<feature type="chain" id="PRO_5012883728" evidence="1">
    <location>
        <begin position="19"/>
        <end position="459"/>
    </location>
</feature>
<evidence type="ECO:0000313" key="3">
    <source>
        <dbReference type="Proteomes" id="UP000184020"/>
    </source>
</evidence>
<feature type="signal peptide" evidence="1">
    <location>
        <begin position="1"/>
        <end position="18"/>
    </location>
</feature>
<gene>
    <name evidence="2" type="ORF">SAMN05444372_10814</name>
</gene>
<name>A0A1M5LBH2_9FLAO</name>
<reference evidence="3" key="1">
    <citation type="submission" date="2016-11" db="EMBL/GenBank/DDBJ databases">
        <authorList>
            <person name="Varghese N."/>
            <person name="Submissions S."/>
        </authorList>
    </citation>
    <scope>NUCLEOTIDE SEQUENCE [LARGE SCALE GENOMIC DNA]</scope>
    <source>
        <strain evidence="3">DSM 17659</strain>
    </source>
</reference>
<keyword evidence="1" id="KW-0732">Signal</keyword>
<dbReference type="STRING" id="229205.SAMN05444372_10814"/>
<keyword evidence="3" id="KW-1185">Reference proteome</keyword>
<dbReference type="AlphaFoldDB" id="A0A1M5LBH2"/>
<organism evidence="2 3">
    <name type="scientific">Flavobacterium micromati</name>
    <dbReference type="NCBI Taxonomy" id="229205"/>
    <lineage>
        <taxon>Bacteria</taxon>
        <taxon>Pseudomonadati</taxon>
        <taxon>Bacteroidota</taxon>
        <taxon>Flavobacteriia</taxon>
        <taxon>Flavobacteriales</taxon>
        <taxon>Flavobacteriaceae</taxon>
        <taxon>Flavobacterium</taxon>
    </lineage>
</organism>
<dbReference type="RefSeq" id="WP_073019567.1">
    <property type="nucleotide sequence ID" value="NZ_FQWF01000008.1"/>
</dbReference>
<evidence type="ECO:0000313" key="2">
    <source>
        <dbReference type="EMBL" id="SHG62454.1"/>
    </source>
</evidence>
<dbReference type="Proteomes" id="UP000184020">
    <property type="component" value="Unassembled WGS sequence"/>
</dbReference>
<dbReference type="OrthoDB" id="1331096at2"/>
<proteinExistence type="predicted"/>
<accession>A0A1M5LBH2</accession>
<dbReference type="EMBL" id="FQWF01000008">
    <property type="protein sequence ID" value="SHG62454.1"/>
    <property type="molecule type" value="Genomic_DNA"/>
</dbReference>